<dbReference type="InterPro" id="IPR001611">
    <property type="entry name" value="Leu-rich_rpt"/>
</dbReference>
<evidence type="ECO:0000256" key="2">
    <source>
        <dbReference type="ARBA" id="ARBA00022737"/>
    </source>
</evidence>
<keyword evidence="2" id="KW-0677">Repeat</keyword>
<accession>A0A4U9HJT8</accession>
<dbReference type="SUPFAM" id="SSF52075">
    <property type="entry name" value="Outer arm dynein light chain 1"/>
    <property type="match status" value="1"/>
</dbReference>
<dbReference type="Proteomes" id="UP000307968">
    <property type="component" value="Chromosome"/>
</dbReference>
<reference evidence="3 4" key="1">
    <citation type="submission" date="2019-05" db="EMBL/GenBank/DDBJ databases">
        <authorList>
            <consortium name="Pathogen Informatics"/>
        </authorList>
    </citation>
    <scope>NUCLEOTIDE SEQUENCE [LARGE SCALE GENOMIC DNA]</scope>
    <source>
        <strain evidence="3 4">NCTC12971</strain>
    </source>
</reference>
<sequence length="76" mass="8743">MLHQHTPHSDAERTASLERDGFGMLSALNVLSLANNAITQLPDTFCQLTQLCEMKNLRRLDLRWNNFTRYPRLSIG</sequence>
<dbReference type="InterPro" id="IPR032675">
    <property type="entry name" value="LRR_dom_sf"/>
</dbReference>
<organism evidence="3 4">
    <name type="scientific">Serratia rubidaea</name>
    <name type="common">Serratia marinorubra</name>
    <dbReference type="NCBI Taxonomy" id="61652"/>
    <lineage>
        <taxon>Bacteria</taxon>
        <taxon>Pseudomonadati</taxon>
        <taxon>Pseudomonadota</taxon>
        <taxon>Gammaproteobacteria</taxon>
        <taxon>Enterobacterales</taxon>
        <taxon>Yersiniaceae</taxon>
        <taxon>Serratia</taxon>
    </lineage>
</organism>
<gene>
    <name evidence="3" type="ORF">NCTC12971_03184</name>
</gene>
<dbReference type="AlphaFoldDB" id="A0A4U9HJT8"/>
<dbReference type="Gene3D" id="3.80.10.10">
    <property type="entry name" value="Ribonuclease Inhibitor"/>
    <property type="match status" value="1"/>
</dbReference>
<evidence type="ECO:0000256" key="1">
    <source>
        <dbReference type="ARBA" id="ARBA00022614"/>
    </source>
</evidence>
<keyword evidence="1" id="KW-0433">Leucine-rich repeat</keyword>
<dbReference type="SMART" id="SM00369">
    <property type="entry name" value="LRR_TYP"/>
    <property type="match status" value="2"/>
</dbReference>
<dbReference type="Pfam" id="PF13855">
    <property type="entry name" value="LRR_8"/>
    <property type="match status" value="1"/>
</dbReference>
<evidence type="ECO:0000313" key="4">
    <source>
        <dbReference type="Proteomes" id="UP000307968"/>
    </source>
</evidence>
<proteinExistence type="predicted"/>
<dbReference type="EMBL" id="LR590463">
    <property type="protein sequence ID" value="VTP63506.1"/>
    <property type="molecule type" value="Genomic_DNA"/>
</dbReference>
<name>A0A4U9HJT8_SERRU</name>
<evidence type="ECO:0000313" key="3">
    <source>
        <dbReference type="EMBL" id="VTP63506.1"/>
    </source>
</evidence>
<protein>
    <submittedName>
        <fullName evidence="3">Leucine Rich repeats (2 copies)</fullName>
    </submittedName>
</protein>
<dbReference type="InterPro" id="IPR003591">
    <property type="entry name" value="Leu-rich_rpt_typical-subtyp"/>
</dbReference>